<evidence type="ECO:0000313" key="3">
    <source>
        <dbReference type="Proteomes" id="UP000007151"/>
    </source>
</evidence>
<feature type="compositionally biased region" description="Polar residues" evidence="1">
    <location>
        <begin position="1"/>
        <end position="12"/>
    </location>
</feature>
<proteinExistence type="predicted"/>
<feature type="compositionally biased region" description="Basic and acidic residues" evidence="1">
    <location>
        <begin position="13"/>
        <end position="26"/>
    </location>
</feature>
<name>A0A212F1U7_DANPL</name>
<accession>A0A212F1U7</accession>
<reference evidence="2 3" key="1">
    <citation type="journal article" date="2011" name="Cell">
        <title>The monarch butterfly genome yields insights into long-distance migration.</title>
        <authorList>
            <person name="Zhan S."/>
            <person name="Merlin C."/>
            <person name="Boore J.L."/>
            <person name="Reppert S.M."/>
        </authorList>
    </citation>
    <scope>NUCLEOTIDE SEQUENCE [LARGE SCALE GENOMIC DNA]</scope>
    <source>
        <strain evidence="2">F-2</strain>
    </source>
</reference>
<evidence type="ECO:0000256" key="1">
    <source>
        <dbReference type="SAM" id="MobiDB-lite"/>
    </source>
</evidence>
<comment type="caution">
    <text evidence="2">The sequence shown here is derived from an EMBL/GenBank/DDBJ whole genome shotgun (WGS) entry which is preliminary data.</text>
</comment>
<protein>
    <submittedName>
        <fullName evidence="2">Uncharacterized protein</fullName>
    </submittedName>
</protein>
<dbReference type="InParanoid" id="A0A212F1U7"/>
<evidence type="ECO:0000313" key="2">
    <source>
        <dbReference type="EMBL" id="OWR47694.1"/>
    </source>
</evidence>
<feature type="region of interest" description="Disordered" evidence="1">
    <location>
        <begin position="1"/>
        <end position="26"/>
    </location>
</feature>
<dbReference type="Proteomes" id="UP000007151">
    <property type="component" value="Unassembled WGS sequence"/>
</dbReference>
<dbReference type="KEGG" id="dpl:KGM_200200"/>
<dbReference type="EMBL" id="AGBW02010809">
    <property type="protein sequence ID" value="OWR47694.1"/>
    <property type="molecule type" value="Genomic_DNA"/>
</dbReference>
<organism evidence="2 3">
    <name type="scientific">Danaus plexippus plexippus</name>
    <dbReference type="NCBI Taxonomy" id="278856"/>
    <lineage>
        <taxon>Eukaryota</taxon>
        <taxon>Metazoa</taxon>
        <taxon>Ecdysozoa</taxon>
        <taxon>Arthropoda</taxon>
        <taxon>Hexapoda</taxon>
        <taxon>Insecta</taxon>
        <taxon>Pterygota</taxon>
        <taxon>Neoptera</taxon>
        <taxon>Endopterygota</taxon>
        <taxon>Lepidoptera</taxon>
        <taxon>Glossata</taxon>
        <taxon>Ditrysia</taxon>
        <taxon>Papilionoidea</taxon>
        <taxon>Nymphalidae</taxon>
        <taxon>Danainae</taxon>
        <taxon>Danaini</taxon>
        <taxon>Danaina</taxon>
        <taxon>Danaus</taxon>
        <taxon>Danaus</taxon>
    </lineage>
</organism>
<sequence length="39" mass="4431">MAIACSNNTVMQHTEEPAEPRRRRDIMTQYPSLLSLAAK</sequence>
<dbReference type="AlphaFoldDB" id="A0A212F1U7"/>
<keyword evidence="3" id="KW-1185">Reference proteome</keyword>
<gene>
    <name evidence="2" type="ORF">KGM_200200</name>
</gene>